<accession>A0ABU8L7X1</accession>
<dbReference type="Pfam" id="PF25976">
    <property type="entry name" value="LpqB_N"/>
    <property type="match status" value="1"/>
</dbReference>
<proteinExistence type="predicted"/>
<evidence type="ECO:0000313" key="5">
    <source>
        <dbReference type="Proteomes" id="UP001371224"/>
    </source>
</evidence>
<gene>
    <name evidence="4" type="ORF">WDU99_03775</name>
</gene>
<dbReference type="PROSITE" id="PS51257">
    <property type="entry name" value="PROKAR_LIPOPROTEIN"/>
    <property type="match status" value="1"/>
</dbReference>
<keyword evidence="5" id="KW-1185">Reference proteome</keyword>
<keyword evidence="2" id="KW-0732">Signal</keyword>
<comment type="caution">
    <text evidence="4">The sequence shown here is derived from an EMBL/GenBank/DDBJ whole genome shotgun (WGS) entry which is preliminary data.</text>
</comment>
<dbReference type="SUPFAM" id="SSF82171">
    <property type="entry name" value="DPP6 N-terminal domain-like"/>
    <property type="match status" value="1"/>
</dbReference>
<evidence type="ECO:0000256" key="2">
    <source>
        <dbReference type="SAM" id="SignalP"/>
    </source>
</evidence>
<feature type="domain" description="GerMN" evidence="3">
    <location>
        <begin position="211"/>
        <end position="302"/>
    </location>
</feature>
<evidence type="ECO:0000256" key="1">
    <source>
        <dbReference type="SAM" id="MobiDB-lite"/>
    </source>
</evidence>
<dbReference type="InterPro" id="IPR019606">
    <property type="entry name" value="GerMN"/>
</dbReference>
<evidence type="ECO:0000313" key="4">
    <source>
        <dbReference type="EMBL" id="MEJ1087433.1"/>
    </source>
</evidence>
<dbReference type="InterPro" id="IPR059026">
    <property type="entry name" value="LpqB_N"/>
</dbReference>
<dbReference type="RefSeq" id="WP_337331097.1">
    <property type="nucleotide sequence ID" value="NZ_JBBDGM010000002.1"/>
</dbReference>
<dbReference type="Proteomes" id="UP001371224">
    <property type="component" value="Unassembled WGS sequence"/>
</dbReference>
<dbReference type="SMART" id="SM00909">
    <property type="entry name" value="Germane"/>
    <property type="match status" value="1"/>
</dbReference>
<feature type="signal peptide" evidence="2">
    <location>
        <begin position="1"/>
        <end position="20"/>
    </location>
</feature>
<sequence length="570" mass="59436">MRLRTGIRLLAVATVGLLLAGCAGLPTSGPPNAGLAVGEDGEDPAFTPIAQGPEPGAGPEDIVAGFLEASMTPANNWEIAHQFLTEDFSREWDPEVGVAIDSSVLERRFTPDVDADDESATAAAVIVELDQIASVDADGAYSAAAGAAKATYRLERESGGEWRISEAKDGVTLDIDTFSKVYEKFALKYFDSSWTHLVPDVRWYPRRAAMATTITRAVISGAPTDWLAPAVQTAFPADVSLVGEAVPIDSSQVASVSLTRSALSTSSSVLARMRTQLEESLAGAGVSEVRFVVDGAPLAADTVSVEESIVDPGVLVFDGTTFGTAASGEIAPVGALTEQISEFARPIRSIDVSLDAQFAAVQLQDGHVWAVSDGTRNEVDGRPGLIVPSLDPFGFIWSAPASSPAQVRAWDARRIVEHEVADAWPDADTISHLRVSADGARIAAVVASGGVHRLVVAAIIRNDDGVPIGLGEQFPQEVPLPHGTAQGLAWVGADSVAVLSDPPDPVLTTFTVGGPWSTSPAPVDAVSLAGARTTTGVRVLADDGVVYAQRGSSWQNAVDDVVVLGTRAGY</sequence>
<evidence type="ECO:0000259" key="3">
    <source>
        <dbReference type="SMART" id="SM00909"/>
    </source>
</evidence>
<organism evidence="4 5">
    <name type="scientific">Microbacterium bandirmense</name>
    <dbReference type="NCBI Taxonomy" id="3122050"/>
    <lineage>
        <taxon>Bacteria</taxon>
        <taxon>Bacillati</taxon>
        <taxon>Actinomycetota</taxon>
        <taxon>Actinomycetes</taxon>
        <taxon>Micrococcales</taxon>
        <taxon>Microbacteriaceae</taxon>
        <taxon>Microbacterium</taxon>
    </lineage>
</organism>
<dbReference type="Pfam" id="PF10646">
    <property type="entry name" value="Germane"/>
    <property type="match status" value="1"/>
</dbReference>
<name>A0ABU8L7X1_9MICO</name>
<feature type="chain" id="PRO_5045058579" evidence="2">
    <location>
        <begin position="21"/>
        <end position="570"/>
    </location>
</feature>
<feature type="region of interest" description="Disordered" evidence="1">
    <location>
        <begin position="33"/>
        <end position="58"/>
    </location>
</feature>
<reference evidence="4 5" key="1">
    <citation type="submission" date="2024-02" db="EMBL/GenBank/DDBJ databases">
        <authorList>
            <person name="Saticioglu I.B."/>
        </authorList>
    </citation>
    <scope>NUCLEOTIDE SEQUENCE [LARGE SCALE GENOMIC DNA]</scope>
    <source>
        <strain evidence="4 5">Mu-80</strain>
    </source>
</reference>
<protein>
    <submittedName>
        <fullName evidence="4">GerMN domain-containing protein</fullName>
    </submittedName>
</protein>
<dbReference type="EMBL" id="JBBDGM010000002">
    <property type="protein sequence ID" value="MEJ1087433.1"/>
    <property type="molecule type" value="Genomic_DNA"/>
</dbReference>